<evidence type="ECO:0000313" key="7">
    <source>
        <dbReference type="Proteomes" id="UP000197153"/>
    </source>
</evidence>
<evidence type="ECO:0000259" key="5">
    <source>
        <dbReference type="PROSITE" id="PS50175"/>
    </source>
</evidence>
<dbReference type="Proteomes" id="UP000197153">
    <property type="component" value="Chromosome 1"/>
</dbReference>
<proteinExistence type="inferred from homology"/>
<dbReference type="EMBL" id="CP022110">
    <property type="protein sequence ID" value="ASG19668.1"/>
    <property type="molecule type" value="Genomic_DNA"/>
</dbReference>
<comment type="similarity">
    <text evidence="1">Belongs to the DDI1 family.</text>
</comment>
<dbReference type="Pfam" id="PF13650">
    <property type="entry name" value="Asp_protease_2"/>
    <property type="match status" value="2"/>
</dbReference>
<dbReference type="PROSITE" id="PS00141">
    <property type="entry name" value="ASP_PROTEASE"/>
    <property type="match status" value="2"/>
</dbReference>
<dbReference type="InterPro" id="IPR034122">
    <property type="entry name" value="Retropepsin-like_bacterial"/>
</dbReference>
<feature type="domain" description="Peptidase A2" evidence="5">
    <location>
        <begin position="73"/>
        <end position="156"/>
    </location>
</feature>
<dbReference type="InterPro" id="IPR021109">
    <property type="entry name" value="Peptidase_aspartic_dom_sf"/>
</dbReference>
<evidence type="ECO:0000256" key="4">
    <source>
        <dbReference type="ARBA" id="ARBA00022801"/>
    </source>
</evidence>
<keyword evidence="4" id="KW-0378">Hydrolase</keyword>
<feature type="domain" description="Peptidase A2" evidence="5">
    <location>
        <begin position="217"/>
        <end position="257"/>
    </location>
</feature>
<dbReference type="PANTHER" id="PTHR12917:SF1">
    <property type="entry name" value="AT13091P"/>
    <property type="match status" value="1"/>
</dbReference>
<keyword evidence="2" id="KW-0645">Protease</keyword>
<organism evidence="6 7">
    <name type="scientific">Nitrospirillum viridazoti CBAmc</name>
    <dbReference type="NCBI Taxonomy" id="1441467"/>
    <lineage>
        <taxon>Bacteria</taxon>
        <taxon>Pseudomonadati</taxon>
        <taxon>Pseudomonadota</taxon>
        <taxon>Alphaproteobacteria</taxon>
        <taxon>Rhodospirillales</taxon>
        <taxon>Azospirillaceae</taxon>
        <taxon>Nitrospirillum</taxon>
        <taxon>Nitrospirillum viridazoti</taxon>
    </lineage>
</organism>
<dbReference type="KEGG" id="nao:Y958_01655"/>
<evidence type="ECO:0000256" key="2">
    <source>
        <dbReference type="ARBA" id="ARBA00022670"/>
    </source>
</evidence>
<dbReference type="InterPro" id="IPR001995">
    <property type="entry name" value="Peptidase_A2_cat"/>
</dbReference>
<evidence type="ECO:0000256" key="3">
    <source>
        <dbReference type="ARBA" id="ARBA00022750"/>
    </source>
</evidence>
<dbReference type="CDD" id="cd05483">
    <property type="entry name" value="retropepsin_like_bacteria"/>
    <property type="match status" value="1"/>
</dbReference>
<name>A0A248JNM3_9PROT</name>
<evidence type="ECO:0000256" key="1">
    <source>
        <dbReference type="ARBA" id="ARBA00009136"/>
    </source>
</evidence>
<keyword evidence="3" id="KW-0064">Aspartyl protease</keyword>
<dbReference type="SUPFAM" id="SSF50630">
    <property type="entry name" value="Acid proteases"/>
    <property type="match status" value="2"/>
</dbReference>
<gene>
    <name evidence="6" type="ORF">Y958_01655</name>
</gene>
<dbReference type="Gene3D" id="2.40.70.10">
    <property type="entry name" value="Acid Proteases"/>
    <property type="match status" value="2"/>
</dbReference>
<dbReference type="GO" id="GO:0004190">
    <property type="term" value="F:aspartic-type endopeptidase activity"/>
    <property type="evidence" value="ECO:0007669"/>
    <property type="project" value="UniProtKB-KW"/>
</dbReference>
<accession>A0A248JNM3</accession>
<keyword evidence="7" id="KW-1185">Reference proteome</keyword>
<reference evidence="6 7" key="1">
    <citation type="submission" date="2017-06" db="EMBL/GenBank/DDBJ databases">
        <title>Complete genome sequence of Nitrospirillum amazonense strain CBAmC, an endophytic nitrogen-fixing and plant growth-promoting bacterium, isolated from sugarcane.</title>
        <authorList>
            <person name="Schwab S."/>
            <person name="dos Santos Teixeira K.R."/>
            <person name="Simoes Araujo J.L."/>
            <person name="Soares Vidal M."/>
            <person name="Borges de Freitas H.R."/>
            <person name="Rivello Crivelaro A.L."/>
            <person name="Bueno de Camargo Nunes A."/>
            <person name="dos Santos C.M."/>
            <person name="Palmeira da Silva Rosa D."/>
            <person name="da Silva Padilha D."/>
            <person name="da Silva E."/>
            <person name="Araujo Terra L."/>
            <person name="Soares Mendes V."/>
            <person name="Farinelli L."/>
            <person name="Magalhaes Cruz L."/>
            <person name="Baldani J.I."/>
        </authorList>
    </citation>
    <scope>NUCLEOTIDE SEQUENCE [LARGE SCALE GENOMIC DNA]</scope>
    <source>
        <strain evidence="6 7">CBAmC</strain>
    </source>
</reference>
<sequence length="360" mass="38315">MRTIMAGRERGEEMRTRSRALLAGVAFVVLSMIGGTTGAWAADTCQMVKSDSLPVVMDGNQPLVKVEVNGHPVYFLVDTGASLSMILRNKAEELGLPAFSGRNGTLSGVGGRSDIQTTRIPTFTLGQHTVTDMPLTLSGERGIGRADVVGLLGEDVFRKFDVEFDLAHGVINLYQPRGCETAFLGFWSDAAMTADMRPVNPQNPKITLDVTVAGQPVRAILDSGASYSVLSLQAAARAGVTPETPGVVMGEKAQGIGAKGVQDWVGVFDGFTLGDETIKHAKLRFADLFGMGTYTEAGSRLAIDNAQNRPEMLLGADFLKAHHVLIAHSQNRLYFTYNGGPVFQVTGPALKRAASGDGTN</sequence>
<dbReference type="AlphaFoldDB" id="A0A248JNM3"/>
<dbReference type="PROSITE" id="PS50175">
    <property type="entry name" value="ASP_PROT_RETROV"/>
    <property type="match status" value="2"/>
</dbReference>
<dbReference type="PANTHER" id="PTHR12917">
    <property type="entry name" value="ASPARTYL PROTEASE DDI-RELATED"/>
    <property type="match status" value="1"/>
</dbReference>
<evidence type="ECO:0000313" key="6">
    <source>
        <dbReference type="EMBL" id="ASG19668.1"/>
    </source>
</evidence>
<dbReference type="GO" id="GO:0006508">
    <property type="term" value="P:proteolysis"/>
    <property type="evidence" value="ECO:0007669"/>
    <property type="project" value="UniProtKB-KW"/>
</dbReference>
<dbReference type="InterPro" id="IPR001969">
    <property type="entry name" value="Aspartic_peptidase_AS"/>
</dbReference>
<protein>
    <recommendedName>
        <fullName evidence="5">Peptidase A2 domain-containing protein</fullName>
    </recommendedName>
</protein>